<keyword evidence="6 8" id="KW-0472">Membrane</keyword>
<dbReference type="AlphaFoldDB" id="A0A1H9JUP1"/>
<organism evidence="10 11">
    <name type="scientific">Treponema bryantii</name>
    <dbReference type="NCBI Taxonomy" id="163"/>
    <lineage>
        <taxon>Bacteria</taxon>
        <taxon>Pseudomonadati</taxon>
        <taxon>Spirochaetota</taxon>
        <taxon>Spirochaetia</taxon>
        <taxon>Spirochaetales</taxon>
        <taxon>Treponemataceae</taxon>
        <taxon>Treponema</taxon>
    </lineage>
</organism>
<dbReference type="Proteomes" id="UP000182360">
    <property type="component" value="Unassembled WGS sequence"/>
</dbReference>
<dbReference type="InterPro" id="IPR001905">
    <property type="entry name" value="Ammonium_transpt"/>
</dbReference>
<keyword evidence="3 8" id="KW-0813">Transport</keyword>
<dbReference type="InterPro" id="IPR024041">
    <property type="entry name" value="NH4_transpt_AmtB-like_dom"/>
</dbReference>
<dbReference type="InterPro" id="IPR018047">
    <property type="entry name" value="Ammonium_transpt_CS"/>
</dbReference>
<evidence type="ECO:0000256" key="3">
    <source>
        <dbReference type="ARBA" id="ARBA00022448"/>
    </source>
</evidence>
<dbReference type="GO" id="GO:0005886">
    <property type="term" value="C:plasma membrane"/>
    <property type="evidence" value="ECO:0007669"/>
    <property type="project" value="UniProtKB-SubCell"/>
</dbReference>
<evidence type="ECO:0000313" key="10">
    <source>
        <dbReference type="EMBL" id="SEQ90507.1"/>
    </source>
</evidence>
<sequence>MNGIVDALWVAVSGALVFFMQPGFSMVESGLTREKNSINVAIKNLTDIGISLFVYWLVGFALMFGKSAGGFLGLTGFIPGASGNIDFNTGTFLFFQAMFCSTSATIVSGAVAERMKYSSYIISTFLMSLIIYPIFGHWAWAGIQPSFISDAQGWLNKIGFVDFAGSTVVHSVGGYVGLAGIIVLGSRKGRFPKGEKPRNIQGCDVPMTVAGVFILWFGWLGFNGGSTLAFNDIVPQVLLNTCIGAATGMLSALFTGWAFKKIPDVNFVINGTLAGLVAITANCHCVTPGAAAIIGAVGGLVMLAGSFLLEKFKLDDAVGAVPVHLCAGIWGTLAVGIFGQPELLGTNPIFGSQFLAQLIGVAACGVWAFGLAFIGFNILNKILPLRVSSEDEDKGLNIVEHGASTEIFDVYAKMQEQAKTGDLSVRLPVEPFTEIGQISSLYNSVMEKLEESSMTEESFGILMKSIPYALFMLDAEWNISPQYSESTPRILGCPNPENYNFLLLMARILPRDKTQALQRYLGNLFSTDFTQVGVETLNPIREIPVSIRTGGADGKIVKKIINFEFSRILNNQKTKVLHVIVHAK</sequence>
<evidence type="ECO:0000313" key="11">
    <source>
        <dbReference type="Proteomes" id="UP000182360"/>
    </source>
</evidence>
<keyword evidence="11" id="KW-1185">Reference proteome</keyword>
<evidence type="ECO:0000256" key="4">
    <source>
        <dbReference type="ARBA" id="ARBA00022692"/>
    </source>
</evidence>
<protein>
    <recommendedName>
        <fullName evidence="8">Ammonium transporter</fullName>
    </recommendedName>
</protein>
<dbReference type="GO" id="GO:0097272">
    <property type="term" value="P:ammonium homeostasis"/>
    <property type="evidence" value="ECO:0007669"/>
    <property type="project" value="TreeGrafter"/>
</dbReference>
<evidence type="ECO:0000256" key="1">
    <source>
        <dbReference type="ARBA" id="ARBA00004141"/>
    </source>
</evidence>
<dbReference type="EMBL" id="FOFU01000016">
    <property type="protein sequence ID" value="SEQ90507.1"/>
    <property type="molecule type" value="Genomic_DNA"/>
</dbReference>
<proteinExistence type="inferred from homology"/>
<comment type="similarity">
    <text evidence="2 8">Belongs to the ammonia transporter channel (TC 1.A.11.2) family.</text>
</comment>
<dbReference type="PROSITE" id="PS01219">
    <property type="entry name" value="AMMONIUM_TRANSP"/>
    <property type="match status" value="1"/>
</dbReference>
<dbReference type="PANTHER" id="PTHR11730">
    <property type="entry name" value="AMMONIUM TRANSPORTER"/>
    <property type="match status" value="1"/>
</dbReference>
<feature type="transmembrane region" description="Helical" evidence="8">
    <location>
        <begin position="354"/>
        <end position="379"/>
    </location>
</feature>
<dbReference type="Gene3D" id="1.10.3430.10">
    <property type="entry name" value="Ammonium transporter AmtB like domains"/>
    <property type="match status" value="1"/>
</dbReference>
<feature type="transmembrane region" description="Helical" evidence="8">
    <location>
        <begin position="205"/>
        <end position="222"/>
    </location>
</feature>
<feature type="transmembrane region" description="Helical" evidence="8">
    <location>
        <begin position="119"/>
        <end position="143"/>
    </location>
</feature>
<accession>A0A1H9JUP1</accession>
<feature type="transmembrane region" description="Helical" evidence="8">
    <location>
        <begin position="321"/>
        <end position="339"/>
    </location>
</feature>
<name>A0A1H9JUP1_9SPIR</name>
<dbReference type="PANTHER" id="PTHR11730:SF6">
    <property type="entry name" value="AMMONIUM TRANSPORTER"/>
    <property type="match status" value="1"/>
</dbReference>
<feature type="transmembrane region" description="Helical" evidence="8">
    <location>
        <begin position="92"/>
        <end position="112"/>
    </location>
</feature>
<feature type="transmembrane region" description="Helical" evidence="8">
    <location>
        <begin position="288"/>
        <end position="309"/>
    </location>
</feature>
<dbReference type="GO" id="GO:0008519">
    <property type="term" value="F:ammonium channel activity"/>
    <property type="evidence" value="ECO:0007669"/>
    <property type="project" value="InterPro"/>
</dbReference>
<evidence type="ECO:0000259" key="9">
    <source>
        <dbReference type="Pfam" id="PF00909"/>
    </source>
</evidence>
<evidence type="ECO:0000256" key="6">
    <source>
        <dbReference type="ARBA" id="ARBA00023136"/>
    </source>
</evidence>
<evidence type="ECO:0000256" key="8">
    <source>
        <dbReference type="RuleBase" id="RU362002"/>
    </source>
</evidence>
<dbReference type="Pfam" id="PF00909">
    <property type="entry name" value="Ammonium_transp"/>
    <property type="match status" value="1"/>
</dbReference>
<dbReference type="NCBIfam" id="TIGR00836">
    <property type="entry name" value="amt"/>
    <property type="match status" value="1"/>
</dbReference>
<dbReference type="SUPFAM" id="SSF111352">
    <property type="entry name" value="Ammonium transporter"/>
    <property type="match status" value="1"/>
</dbReference>
<feature type="transmembrane region" description="Helical" evidence="8">
    <location>
        <begin position="48"/>
        <end position="72"/>
    </location>
</feature>
<keyword evidence="4 8" id="KW-0812">Transmembrane</keyword>
<feature type="transmembrane region" description="Helical" evidence="8">
    <location>
        <begin position="163"/>
        <end position="184"/>
    </location>
</feature>
<evidence type="ECO:0000256" key="5">
    <source>
        <dbReference type="ARBA" id="ARBA00022989"/>
    </source>
</evidence>
<evidence type="ECO:0000256" key="7">
    <source>
        <dbReference type="ARBA" id="ARBA00023177"/>
    </source>
</evidence>
<dbReference type="OrthoDB" id="9814202at2"/>
<feature type="transmembrane region" description="Helical" evidence="8">
    <location>
        <begin position="6"/>
        <end position="27"/>
    </location>
</feature>
<feature type="domain" description="Ammonium transporter AmtB-like" evidence="9">
    <location>
        <begin position="9"/>
        <end position="404"/>
    </location>
</feature>
<comment type="subcellular location">
    <subcellularLocation>
        <location evidence="8">Cell membrane</location>
        <topology evidence="8">Multi-pass membrane protein</topology>
    </subcellularLocation>
    <subcellularLocation>
        <location evidence="1">Membrane</location>
        <topology evidence="1">Multi-pass membrane protein</topology>
    </subcellularLocation>
</comment>
<keyword evidence="5 8" id="KW-1133">Transmembrane helix</keyword>
<dbReference type="InterPro" id="IPR029020">
    <property type="entry name" value="Ammonium/urea_transptr"/>
</dbReference>
<feature type="transmembrane region" description="Helical" evidence="8">
    <location>
        <begin position="265"/>
        <end position="282"/>
    </location>
</feature>
<reference evidence="10 11" key="1">
    <citation type="submission" date="2016-10" db="EMBL/GenBank/DDBJ databases">
        <authorList>
            <person name="de Groot N.N."/>
        </authorList>
    </citation>
    <scope>NUCLEOTIDE SEQUENCE [LARGE SCALE GENOMIC DNA]</scope>
    <source>
        <strain evidence="10 11">B25</strain>
    </source>
</reference>
<keyword evidence="7 8" id="KW-0924">Ammonia transport</keyword>
<gene>
    <name evidence="10" type="ORF">SAMN04487977_1167</name>
</gene>
<evidence type="ECO:0000256" key="2">
    <source>
        <dbReference type="ARBA" id="ARBA00005887"/>
    </source>
</evidence>
<feature type="transmembrane region" description="Helical" evidence="8">
    <location>
        <begin position="237"/>
        <end position="258"/>
    </location>
</feature>
<dbReference type="RefSeq" id="WP_074645683.1">
    <property type="nucleotide sequence ID" value="NZ_FOFU01000016.1"/>
</dbReference>